<comment type="caution">
    <text evidence="1">The sequence shown here is derived from an EMBL/GenBank/DDBJ whole genome shotgun (WGS) entry which is preliminary data.</text>
</comment>
<dbReference type="Proteomes" id="UP001180531">
    <property type="component" value="Unassembled WGS sequence"/>
</dbReference>
<evidence type="ECO:0000313" key="2">
    <source>
        <dbReference type="Proteomes" id="UP001180531"/>
    </source>
</evidence>
<keyword evidence="2" id="KW-1185">Reference proteome</keyword>
<evidence type="ECO:0008006" key="3">
    <source>
        <dbReference type="Google" id="ProtNLM"/>
    </source>
</evidence>
<reference evidence="1" key="1">
    <citation type="submission" date="2024-05" db="EMBL/GenBank/DDBJ databases">
        <title>30 novel species of actinomycetes from the DSMZ collection.</title>
        <authorList>
            <person name="Nouioui I."/>
        </authorList>
    </citation>
    <scope>NUCLEOTIDE SEQUENCE</scope>
    <source>
        <strain evidence="1">DSM 40473</strain>
    </source>
</reference>
<sequence length="519" mass="54866">MPSAASPPLTDSDTFPIDASAVDVAWHNDDQNVWFVTAQGAMGYFEPRNPWGNTVFTPGPGTTGTASSLVTWTGHGAWTFITDEKASAFVRCTTDGQYQVYALNGVTDCRALALGLSREGRPRIVAPLISWNQLAFLDSGGGVSYSMMYPDGLYGIAIAAQERGRYWLTSPRAKALVSYDASTGAFSSPIVIGKEPRDVAAAPAGDVVWVATKENVVFKYTVADGTLTRVDTPFPANHMLATADGTLWFVSTAGDAVGYVLPGKNRASTIPTGQGSRPSGLTMSADSRLWVALAGRKALQRVSRYRLAAVSGDGQKTTVGQAFPKPFEVKAMLLDGTPVGGQKIEFSVEEGAGVFENGEHTEIKHTGSQSEQLGFATSSLLTPLKEGPCPVTARWTETEAVASFTRLTVNPQPGRADRVRYVSGAGQTVPAGKSFDHPMKVIVEDAEGNTVEGAQVTFRILGENMASFPGGTDVVEVPSGPDGSADSPVLTAGDKQGDFSVQVSVADTWVSLLLRQNIA</sequence>
<organism evidence="1 2">
    <name type="scientific">Streptomyces hesseae</name>
    <dbReference type="NCBI Taxonomy" id="3075519"/>
    <lineage>
        <taxon>Bacteria</taxon>
        <taxon>Bacillati</taxon>
        <taxon>Actinomycetota</taxon>
        <taxon>Actinomycetes</taxon>
        <taxon>Kitasatosporales</taxon>
        <taxon>Streptomycetaceae</taxon>
        <taxon>Streptomyces</taxon>
    </lineage>
</organism>
<dbReference type="InterPro" id="IPR013783">
    <property type="entry name" value="Ig-like_fold"/>
</dbReference>
<gene>
    <name evidence="1" type="ORF">RM609_11005</name>
</gene>
<dbReference type="RefSeq" id="WP_311610012.1">
    <property type="nucleotide sequence ID" value="NZ_JAVRFI010000005.1"/>
</dbReference>
<evidence type="ECO:0000313" key="1">
    <source>
        <dbReference type="EMBL" id="MDT0449595.1"/>
    </source>
</evidence>
<dbReference type="Gene3D" id="2.60.40.10">
    <property type="entry name" value="Immunoglobulins"/>
    <property type="match status" value="1"/>
</dbReference>
<dbReference type="Gene3D" id="2.130.10.10">
    <property type="entry name" value="YVTN repeat-like/Quinoprotein amine dehydrogenase"/>
    <property type="match status" value="1"/>
</dbReference>
<dbReference type="EMBL" id="JAVRFI010000005">
    <property type="protein sequence ID" value="MDT0449595.1"/>
    <property type="molecule type" value="Genomic_DNA"/>
</dbReference>
<dbReference type="SUPFAM" id="SSF101898">
    <property type="entry name" value="NHL repeat"/>
    <property type="match status" value="1"/>
</dbReference>
<protein>
    <recommendedName>
        <fullName evidence="3">Virginiamycin B lyase</fullName>
    </recommendedName>
</protein>
<name>A0ABU2SP78_9ACTN</name>
<accession>A0ABU2SP78</accession>
<dbReference type="InterPro" id="IPR015943">
    <property type="entry name" value="WD40/YVTN_repeat-like_dom_sf"/>
</dbReference>
<proteinExistence type="predicted"/>